<reference evidence="2" key="1">
    <citation type="submission" date="2020-01" db="EMBL/GenBank/DDBJ databases">
        <authorList>
            <person name="Chen W.-M."/>
        </authorList>
    </citation>
    <scope>NUCLEOTIDE SEQUENCE</scope>
    <source>
        <strain evidence="2">CYK-10</strain>
    </source>
</reference>
<organism evidence="2 3">
    <name type="scientific">Stagnihabitans tardus</name>
    <dbReference type="NCBI Taxonomy" id="2699202"/>
    <lineage>
        <taxon>Bacteria</taxon>
        <taxon>Pseudomonadati</taxon>
        <taxon>Pseudomonadota</taxon>
        <taxon>Alphaproteobacteria</taxon>
        <taxon>Rhodobacterales</taxon>
        <taxon>Paracoccaceae</taxon>
        <taxon>Stagnihabitans</taxon>
    </lineage>
</organism>
<accession>A0AAE4YCT7</accession>
<dbReference type="EMBL" id="JAABNR010000008">
    <property type="protein sequence ID" value="NBZ87899.1"/>
    <property type="molecule type" value="Genomic_DNA"/>
</dbReference>
<protein>
    <recommendedName>
        <fullName evidence="4">Helix-turn-helix domain-containing protein</fullName>
    </recommendedName>
</protein>
<dbReference type="SUPFAM" id="SSF46785">
    <property type="entry name" value="Winged helix' DNA-binding domain"/>
    <property type="match status" value="1"/>
</dbReference>
<evidence type="ECO:0000313" key="3">
    <source>
        <dbReference type="Proteomes" id="UP001193501"/>
    </source>
</evidence>
<gene>
    <name evidence="2" type="ORF">GV832_09945</name>
</gene>
<sequence>MTRLIAHALGFGFANWDNGECRPGHAAIAEDCGTSIRTVERSMAELERGGWVVRIGREAPGLSALIRFSFPERPPEMAAERPPEMAAERPPEMAGDEDQRPPNLSSTPAKSGGTYKEEPKLNHKTRLPLHATRVTVPGGARPTPLQALVGINSEARADWDEWLRSHGFPTLDKIGQHIPHAGAVYFDMPWRYPPRADDEASTRTAGRFAEWLRIRA</sequence>
<comment type="caution">
    <text evidence="2">The sequence shown here is derived from an EMBL/GenBank/DDBJ whole genome shotgun (WGS) entry which is preliminary data.</text>
</comment>
<dbReference type="AlphaFoldDB" id="A0AAE4YCT7"/>
<dbReference type="InterPro" id="IPR036390">
    <property type="entry name" value="WH_DNA-bd_sf"/>
</dbReference>
<keyword evidence="3" id="KW-1185">Reference proteome</keyword>
<proteinExistence type="predicted"/>
<name>A0AAE4YCT7_9RHOB</name>
<dbReference type="Proteomes" id="UP001193501">
    <property type="component" value="Unassembled WGS sequence"/>
</dbReference>
<evidence type="ECO:0000313" key="2">
    <source>
        <dbReference type="EMBL" id="NBZ87899.1"/>
    </source>
</evidence>
<evidence type="ECO:0008006" key="4">
    <source>
        <dbReference type="Google" id="ProtNLM"/>
    </source>
</evidence>
<evidence type="ECO:0000256" key="1">
    <source>
        <dbReference type="SAM" id="MobiDB-lite"/>
    </source>
</evidence>
<dbReference type="RefSeq" id="WP_168774708.1">
    <property type="nucleotide sequence ID" value="NZ_JAABNR010000008.1"/>
</dbReference>
<feature type="compositionally biased region" description="Basic and acidic residues" evidence="1">
    <location>
        <begin position="73"/>
        <end position="91"/>
    </location>
</feature>
<feature type="region of interest" description="Disordered" evidence="1">
    <location>
        <begin position="73"/>
        <end position="128"/>
    </location>
</feature>